<keyword evidence="4" id="KW-1185">Reference proteome</keyword>
<gene>
    <name evidence="3" type="ORF">QFZ36_003202</name>
</gene>
<feature type="transmembrane region" description="Helical" evidence="2">
    <location>
        <begin position="72"/>
        <end position="91"/>
    </location>
</feature>
<dbReference type="RefSeq" id="WP_306637893.1">
    <property type="nucleotide sequence ID" value="NZ_JAUSXB010000001.1"/>
</dbReference>
<reference evidence="3 4" key="1">
    <citation type="submission" date="2023-07" db="EMBL/GenBank/DDBJ databases">
        <title>Comparative genomics of wheat-associated soil bacteria to identify genetic determinants of phenazine resistance.</title>
        <authorList>
            <person name="Mouncey N."/>
        </authorList>
    </citation>
    <scope>NUCLEOTIDE SEQUENCE [LARGE SCALE GENOMIC DNA]</scope>
    <source>
        <strain evidence="3 4">W1I3</strain>
    </source>
</reference>
<accession>A0ABU0PNT5</accession>
<evidence type="ECO:0000256" key="2">
    <source>
        <dbReference type="SAM" id="Phobius"/>
    </source>
</evidence>
<keyword evidence="2" id="KW-0812">Transmembrane</keyword>
<keyword evidence="2" id="KW-0472">Membrane</keyword>
<evidence type="ECO:0000313" key="3">
    <source>
        <dbReference type="EMBL" id="MDQ0675641.1"/>
    </source>
</evidence>
<organism evidence="3 4">
    <name type="scientific">Pseudarthrobacter siccitolerans</name>
    <dbReference type="NCBI Taxonomy" id="861266"/>
    <lineage>
        <taxon>Bacteria</taxon>
        <taxon>Bacillati</taxon>
        <taxon>Actinomycetota</taxon>
        <taxon>Actinomycetes</taxon>
        <taxon>Micrococcales</taxon>
        <taxon>Micrococcaceae</taxon>
        <taxon>Pseudarthrobacter</taxon>
    </lineage>
</organism>
<name>A0ABU0PNT5_9MICC</name>
<sequence>MTPQTDVLPVLVEDMLLDAGFGQDAVLRDTLLALGSLANLAAPQPGPELAALLSRPAGQLERRRRVLQRRTTALGLAIIAGMGLGVTGVAASSTGHGDSTGLSVQHLLQDWTPSWSIAPAASPPVAQEPAPSAGPAREPAVASAEAVAGHTGGMAELPAPGKVLGAKDVPRTKNEVPKGNAGSDGEFAGGGGKPGQTGPALGPAPSRAGKPGR</sequence>
<evidence type="ECO:0000256" key="1">
    <source>
        <dbReference type="SAM" id="MobiDB-lite"/>
    </source>
</evidence>
<evidence type="ECO:0000313" key="4">
    <source>
        <dbReference type="Proteomes" id="UP001236806"/>
    </source>
</evidence>
<feature type="region of interest" description="Disordered" evidence="1">
    <location>
        <begin position="118"/>
        <end position="213"/>
    </location>
</feature>
<protein>
    <submittedName>
        <fullName evidence="3">Uncharacterized protein</fullName>
    </submittedName>
</protein>
<dbReference type="EMBL" id="JAUSXB010000001">
    <property type="protein sequence ID" value="MDQ0675641.1"/>
    <property type="molecule type" value="Genomic_DNA"/>
</dbReference>
<keyword evidence="2" id="KW-1133">Transmembrane helix</keyword>
<dbReference type="Proteomes" id="UP001236806">
    <property type="component" value="Unassembled WGS sequence"/>
</dbReference>
<proteinExistence type="predicted"/>
<comment type="caution">
    <text evidence="3">The sequence shown here is derived from an EMBL/GenBank/DDBJ whole genome shotgun (WGS) entry which is preliminary data.</text>
</comment>